<dbReference type="Pfam" id="PF04459">
    <property type="entry name" value="DUF512"/>
    <property type="match status" value="1"/>
</dbReference>
<dbReference type="RefSeq" id="WP_068556014.1">
    <property type="nucleotide sequence ID" value="NZ_LOEE01000030.1"/>
</dbReference>
<name>A0A140L5Y2_9FIRM</name>
<sequence length="439" mass="50560">MFEGSYENIISEVSPQSIAENIGIQKGDVLLKINGQPIEDIIEYMFYIADEYLEIEIKKSDGKVKTYKIYKEYDEDLGIIFENPIIDKAKSCRNQCIFCFIDQLPPHMRETLYFKDDDSRLSFLQGNFITLTNMSDEDIEKIIRYRISPINVSIHTTDPDLRVRMLNNKRAGNIYERLQKLTKAGIRINGQIVLCPHVNDGENLDRTIGDLASLYPSLESVAVVPVGVTRFRENLYPLETYREDTARKVIEQIENWQQKLYGKIHTRFVFLSDEFYVIAKKTLPPYEAYEDFLQIENGVGLMAMFAHEFYDRLQEIPFIEAHGKEIAVVTGVSAAPFISRLCKEIEKRIKNLRIDVYPIENHFFGTTITVAGLVTGQDIIKQLKDKELGEKMIIPESMLKAGETIFLDDVTVEDLERELHVKIVVSKVSGRSFVDKILE</sequence>
<dbReference type="InterPro" id="IPR041489">
    <property type="entry name" value="PDZ_6"/>
</dbReference>
<dbReference type="Pfam" id="PF19238">
    <property type="entry name" value="Radical_SAM_2"/>
    <property type="match status" value="1"/>
</dbReference>
<dbReference type="Pfam" id="PF17820">
    <property type="entry name" value="PDZ_6"/>
    <property type="match status" value="1"/>
</dbReference>
<dbReference type="InterPro" id="IPR036034">
    <property type="entry name" value="PDZ_sf"/>
</dbReference>
<dbReference type="InterPro" id="IPR001478">
    <property type="entry name" value="PDZ"/>
</dbReference>
<evidence type="ECO:0000313" key="2">
    <source>
        <dbReference type="EMBL" id="KXG75957.1"/>
    </source>
</evidence>
<dbReference type="SUPFAM" id="SSF50156">
    <property type="entry name" value="PDZ domain-like"/>
    <property type="match status" value="1"/>
</dbReference>
<protein>
    <recommendedName>
        <fullName evidence="1">PDZ domain-containing protein</fullName>
    </recommendedName>
</protein>
<dbReference type="PATRIC" id="fig|520762.4.peg.1581"/>
<dbReference type="InterPro" id="IPR045375">
    <property type="entry name" value="Put_radical_SAM-like_N"/>
</dbReference>
<dbReference type="SUPFAM" id="SSF102114">
    <property type="entry name" value="Radical SAM enzymes"/>
    <property type="match status" value="1"/>
</dbReference>
<dbReference type="InterPro" id="IPR007549">
    <property type="entry name" value="DUF512"/>
</dbReference>
<keyword evidence="3" id="KW-1185">Reference proteome</keyword>
<reference evidence="2 3" key="1">
    <citation type="submission" date="2015-12" db="EMBL/GenBank/DDBJ databases">
        <title>Draft genome sequence of the thermoanaerobe Thermotalea metallivorans, an isolate from the runoff channel of the Great Artesian Basin, Australia.</title>
        <authorList>
            <person name="Patel B.K."/>
        </authorList>
    </citation>
    <scope>NUCLEOTIDE SEQUENCE [LARGE SCALE GENOMIC DNA]</scope>
    <source>
        <strain evidence="2 3">B2-1</strain>
    </source>
</reference>
<dbReference type="STRING" id="520762.AN619_14200"/>
<evidence type="ECO:0000313" key="3">
    <source>
        <dbReference type="Proteomes" id="UP000070456"/>
    </source>
</evidence>
<dbReference type="InterPro" id="IPR013785">
    <property type="entry name" value="Aldolase_TIM"/>
</dbReference>
<accession>A0A140L5Y2</accession>
<dbReference type="Gene3D" id="3.20.20.70">
    <property type="entry name" value="Aldolase class I"/>
    <property type="match status" value="1"/>
</dbReference>
<evidence type="ECO:0000259" key="1">
    <source>
        <dbReference type="PROSITE" id="PS50106"/>
    </source>
</evidence>
<dbReference type="Gene3D" id="2.30.42.10">
    <property type="match status" value="1"/>
</dbReference>
<dbReference type="AlphaFoldDB" id="A0A140L5Y2"/>
<dbReference type="Proteomes" id="UP000070456">
    <property type="component" value="Unassembled WGS sequence"/>
</dbReference>
<dbReference type="InterPro" id="IPR058240">
    <property type="entry name" value="rSAM_sf"/>
</dbReference>
<comment type="caution">
    <text evidence="2">The sequence shown here is derived from an EMBL/GenBank/DDBJ whole genome shotgun (WGS) entry which is preliminary data.</text>
</comment>
<organism evidence="2 3">
    <name type="scientific">Thermotalea metallivorans</name>
    <dbReference type="NCBI Taxonomy" id="520762"/>
    <lineage>
        <taxon>Bacteria</taxon>
        <taxon>Bacillati</taxon>
        <taxon>Bacillota</taxon>
        <taxon>Clostridia</taxon>
        <taxon>Peptostreptococcales</taxon>
        <taxon>Thermotaleaceae</taxon>
        <taxon>Thermotalea</taxon>
    </lineage>
</organism>
<dbReference type="EMBL" id="LOEE01000030">
    <property type="protein sequence ID" value="KXG75957.1"/>
    <property type="molecule type" value="Genomic_DNA"/>
</dbReference>
<feature type="domain" description="PDZ" evidence="1">
    <location>
        <begin position="1"/>
        <end position="41"/>
    </location>
</feature>
<gene>
    <name evidence="2" type="ORF">AN619_14200</name>
</gene>
<dbReference type="PROSITE" id="PS50106">
    <property type="entry name" value="PDZ"/>
    <property type="match status" value="1"/>
</dbReference>
<dbReference type="OrthoDB" id="9774724at2"/>
<proteinExistence type="predicted"/>